<name>A0ABY8D411_9HYPH</name>
<accession>A0ABY8D411</accession>
<geneLocation type="plasmid" evidence="1 2">
    <name>unnamed</name>
</geneLocation>
<protein>
    <recommendedName>
        <fullName evidence="3">DUF4158 domain-containing protein</fullName>
    </recommendedName>
</protein>
<dbReference type="Proteomes" id="UP001235547">
    <property type="component" value="Plasmid unnamed"/>
</dbReference>
<organism evidence="1 2">
    <name type="scientific">Sinorhizobium numidicum</name>
    <dbReference type="NCBI Taxonomy" id="680248"/>
    <lineage>
        <taxon>Bacteria</taxon>
        <taxon>Pseudomonadati</taxon>
        <taxon>Pseudomonadota</taxon>
        <taxon>Alphaproteobacteria</taxon>
        <taxon>Hyphomicrobiales</taxon>
        <taxon>Rhizobiaceae</taxon>
        <taxon>Sinorhizobium/Ensifer group</taxon>
        <taxon>Sinorhizobium</taxon>
    </lineage>
</organism>
<evidence type="ECO:0000313" key="2">
    <source>
        <dbReference type="Proteomes" id="UP001235547"/>
    </source>
</evidence>
<dbReference type="RefSeq" id="WP_280736528.1">
    <property type="nucleotide sequence ID" value="NZ_CP120369.1"/>
</dbReference>
<keyword evidence="1" id="KW-0614">Plasmid</keyword>
<evidence type="ECO:0008006" key="3">
    <source>
        <dbReference type="Google" id="ProtNLM"/>
    </source>
</evidence>
<evidence type="ECO:0000313" key="1">
    <source>
        <dbReference type="EMBL" id="WEX85610.1"/>
    </source>
</evidence>
<sequence>MTSGKWQETLAEETWEAQAQATVRDLDIGEIMALSLHCSELDLLAYTRPRLRAHDLELDPAQHRIMAKFGWLWTLRFRFPSPNNSGH</sequence>
<proteinExistence type="predicted"/>
<keyword evidence="2" id="KW-1185">Reference proteome</keyword>
<gene>
    <name evidence="1" type="ORF">PYH38_006041</name>
</gene>
<dbReference type="EMBL" id="CP120372">
    <property type="protein sequence ID" value="WEX85610.1"/>
    <property type="molecule type" value="Genomic_DNA"/>
</dbReference>
<reference evidence="1 2" key="1">
    <citation type="submission" date="2023-03" db="EMBL/GenBank/DDBJ databases">
        <authorList>
            <person name="Kaur S."/>
            <person name="Espinosa-Saiz D."/>
            <person name="Velazquez E."/>
            <person name="Menendez E."/>
            <person name="diCenzo G.C."/>
        </authorList>
    </citation>
    <scope>NUCLEOTIDE SEQUENCE [LARGE SCALE GENOMIC DNA]</scope>
    <source>
        <strain evidence="1 2">LMG 27395</strain>
        <plasmid evidence="1 2">unnamed</plasmid>
    </source>
</reference>